<reference evidence="1" key="1">
    <citation type="submission" date="2020-08" db="EMBL/GenBank/DDBJ databases">
        <title>Multicomponent nature underlies the extraordinary mechanical properties of spider dragline silk.</title>
        <authorList>
            <person name="Kono N."/>
            <person name="Nakamura H."/>
            <person name="Mori M."/>
            <person name="Yoshida Y."/>
            <person name="Ohtoshi R."/>
            <person name="Malay A.D."/>
            <person name="Moran D.A.P."/>
            <person name="Tomita M."/>
            <person name="Numata K."/>
            <person name="Arakawa K."/>
        </authorList>
    </citation>
    <scope>NUCLEOTIDE SEQUENCE</scope>
</reference>
<name>A0A8X6THW5_NEPPI</name>
<accession>A0A8X6THW5</accession>
<dbReference type="Proteomes" id="UP000887013">
    <property type="component" value="Unassembled WGS sequence"/>
</dbReference>
<proteinExistence type="predicted"/>
<organism evidence="1 2">
    <name type="scientific">Nephila pilipes</name>
    <name type="common">Giant wood spider</name>
    <name type="synonym">Nephila maculata</name>
    <dbReference type="NCBI Taxonomy" id="299642"/>
    <lineage>
        <taxon>Eukaryota</taxon>
        <taxon>Metazoa</taxon>
        <taxon>Ecdysozoa</taxon>
        <taxon>Arthropoda</taxon>
        <taxon>Chelicerata</taxon>
        <taxon>Arachnida</taxon>
        <taxon>Araneae</taxon>
        <taxon>Araneomorphae</taxon>
        <taxon>Entelegynae</taxon>
        <taxon>Araneoidea</taxon>
        <taxon>Nephilidae</taxon>
        <taxon>Nephila</taxon>
    </lineage>
</organism>
<sequence length="78" mass="9058">MINRGRLKSRLSTARRHLNIIRDYKANARMPYHIGELHNGSKLLARDRMSLLIRVLLPPSTQKTGWKQNKSLNIPGKR</sequence>
<comment type="caution">
    <text evidence="1">The sequence shown here is derived from an EMBL/GenBank/DDBJ whole genome shotgun (WGS) entry which is preliminary data.</text>
</comment>
<gene>
    <name evidence="1" type="ORF">NPIL_702491</name>
</gene>
<keyword evidence="2" id="KW-1185">Reference proteome</keyword>
<dbReference type="AlphaFoldDB" id="A0A8X6THW5"/>
<dbReference type="EMBL" id="BMAW01008800">
    <property type="protein sequence ID" value="GFT10383.1"/>
    <property type="molecule type" value="Genomic_DNA"/>
</dbReference>
<evidence type="ECO:0000313" key="1">
    <source>
        <dbReference type="EMBL" id="GFT10383.1"/>
    </source>
</evidence>
<protein>
    <submittedName>
        <fullName evidence="1">Uncharacterized protein</fullName>
    </submittedName>
</protein>
<evidence type="ECO:0000313" key="2">
    <source>
        <dbReference type="Proteomes" id="UP000887013"/>
    </source>
</evidence>